<accession>G0V241</accession>
<name>G0V241_TRYCI</name>
<sequence length="145" mass="16307">MKGHRRRVGLGPPSRGRLLRVGSHCIWRRLEWEAQRPHPSCPSEKPCLAHQRPKSGKDEIHARSPTMAESPGTRPANAITKNTNIRRAVFARLSAYNGDREERRLLASGSGALHLGRAFWVAVRPQPLNKCTLQCNGEKVVEHLR</sequence>
<evidence type="ECO:0000256" key="1">
    <source>
        <dbReference type="SAM" id="MobiDB-lite"/>
    </source>
</evidence>
<protein>
    <submittedName>
        <fullName evidence="2">Uncharacterized protein</fullName>
    </submittedName>
</protein>
<evidence type="ECO:0000313" key="2">
    <source>
        <dbReference type="EMBL" id="CCC95713.1"/>
    </source>
</evidence>
<feature type="region of interest" description="Disordered" evidence="1">
    <location>
        <begin position="38"/>
        <end position="78"/>
    </location>
</feature>
<organism evidence="2">
    <name type="scientific">Trypanosoma congolense (strain IL3000)</name>
    <dbReference type="NCBI Taxonomy" id="1068625"/>
    <lineage>
        <taxon>Eukaryota</taxon>
        <taxon>Discoba</taxon>
        <taxon>Euglenozoa</taxon>
        <taxon>Kinetoplastea</taxon>
        <taxon>Metakinetoplastina</taxon>
        <taxon>Trypanosomatida</taxon>
        <taxon>Trypanosomatidae</taxon>
        <taxon>Trypanosoma</taxon>
        <taxon>Nannomonas</taxon>
    </lineage>
</organism>
<dbReference type="EMBL" id="HE575324">
    <property type="protein sequence ID" value="CCC95713.1"/>
    <property type="molecule type" value="Genomic_DNA"/>
</dbReference>
<gene>
    <name evidence="2" type="ORF">TCIL3000_11_12060</name>
</gene>
<proteinExistence type="predicted"/>
<reference evidence="2" key="1">
    <citation type="journal article" date="2012" name="Proc. Natl. Acad. Sci. U.S.A.">
        <title>Antigenic diversity is generated by distinct evolutionary mechanisms in African trypanosome species.</title>
        <authorList>
            <person name="Jackson A.P."/>
            <person name="Berry A."/>
            <person name="Aslett M."/>
            <person name="Allison H.C."/>
            <person name="Burton P."/>
            <person name="Vavrova-Anderson J."/>
            <person name="Brown R."/>
            <person name="Browne H."/>
            <person name="Corton N."/>
            <person name="Hauser H."/>
            <person name="Gamble J."/>
            <person name="Gilderthorp R."/>
            <person name="Marcello L."/>
            <person name="McQuillan J."/>
            <person name="Otto T.D."/>
            <person name="Quail M.A."/>
            <person name="Sanders M.J."/>
            <person name="van Tonder A."/>
            <person name="Ginger M.L."/>
            <person name="Field M.C."/>
            <person name="Barry J.D."/>
            <person name="Hertz-Fowler C."/>
            <person name="Berriman M."/>
        </authorList>
    </citation>
    <scope>NUCLEOTIDE SEQUENCE</scope>
    <source>
        <strain evidence="2">IL3000</strain>
    </source>
</reference>
<dbReference type="AlphaFoldDB" id="G0V241"/>